<proteinExistence type="predicted"/>
<keyword evidence="2" id="KW-1185">Reference proteome</keyword>
<organism evidence="1 2">
    <name type="scientific">Gigaspora margarita</name>
    <dbReference type="NCBI Taxonomy" id="4874"/>
    <lineage>
        <taxon>Eukaryota</taxon>
        <taxon>Fungi</taxon>
        <taxon>Fungi incertae sedis</taxon>
        <taxon>Mucoromycota</taxon>
        <taxon>Glomeromycotina</taxon>
        <taxon>Glomeromycetes</taxon>
        <taxon>Diversisporales</taxon>
        <taxon>Gigasporaceae</taxon>
        <taxon>Gigaspora</taxon>
    </lineage>
</organism>
<gene>
    <name evidence="1" type="ORF">F8M41_017858</name>
</gene>
<name>A0A8H4ELV2_GIGMA</name>
<dbReference type="Proteomes" id="UP000439903">
    <property type="component" value="Unassembled WGS sequence"/>
</dbReference>
<protein>
    <submittedName>
        <fullName evidence="1">Uncharacterized protein</fullName>
    </submittedName>
</protein>
<accession>A0A8H4ELV2</accession>
<evidence type="ECO:0000313" key="1">
    <source>
        <dbReference type="EMBL" id="KAF0513070.1"/>
    </source>
</evidence>
<dbReference type="EMBL" id="WTPW01000418">
    <property type="protein sequence ID" value="KAF0513070.1"/>
    <property type="molecule type" value="Genomic_DNA"/>
</dbReference>
<reference evidence="1 2" key="1">
    <citation type="journal article" date="2019" name="Environ. Microbiol.">
        <title>At the nexus of three kingdoms: the genome of the mycorrhizal fungus Gigaspora margarita provides insights into plant, endobacterial and fungal interactions.</title>
        <authorList>
            <person name="Venice F."/>
            <person name="Ghignone S."/>
            <person name="Salvioli di Fossalunga A."/>
            <person name="Amselem J."/>
            <person name="Novero M."/>
            <person name="Xianan X."/>
            <person name="Sedzielewska Toro K."/>
            <person name="Morin E."/>
            <person name="Lipzen A."/>
            <person name="Grigoriev I.V."/>
            <person name="Henrissat B."/>
            <person name="Martin F.M."/>
            <person name="Bonfante P."/>
        </authorList>
    </citation>
    <scope>NUCLEOTIDE SEQUENCE [LARGE SCALE GENOMIC DNA]</scope>
    <source>
        <strain evidence="1 2">BEG34</strain>
    </source>
</reference>
<evidence type="ECO:0000313" key="2">
    <source>
        <dbReference type="Proteomes" id="UP000439903"/>
    </source>
</evidence>
<sequence length="70" mass="8408">MIEMLAALLARIEVQEFQQQNQMNIEDIWIYKILVEVHVSNICQRICLKIFEVLKKYPDHTTEEIYKQLA</sequence>
<dbReference type="AlphaFoldDB" id="A0A8H4ELV2"/>
<comment type="caution">
    <text evidence="1">The sequence shown here is derived from an EMBL/GenBank/DDBJ whole genome shotgun (WGS) entry which is preliminary data.</text>
</comment>